<evidence type="ECO:0000313" key="3">
    <source>
        <dbReference type="Proteomes" id="UP000271624"/>
    </source>
</evidence>
<dbReference type="RefSeq" id="WP_127086277.1">
    <property type="nucleotide sequence ID" value="NZ_RSCL01000030.1"/>
</dbReference>
<name>A0A433UVX7_9CYAN</name>
<comment type="caution">
    <text evidence="2">The sequence shown here is derived from an EMBL/GenBank/DDBJ whole genome shotgun (WGS) entry which is preliminary data.</text>
</comment>
<keyword evidence="2" id="KW-0808">Transferase</keyword>
<feature type="domain" description="Glycosyltransferase 2-like" evidence="1">
    <location>
        <begin position="4"/>
        <end position="152"/>
    </location>
</feature>
<dbReference type="Gene3D" id="3.90.550.10">
    <property type="entry name" value="Spore Coat Polysaccharide Biosynthesis Protein SpsA, Chain A"/>
    <property type="match status" value="1"/>
</dbReference>
<evidence type="ECO:0000259" key="1">
    <source>
        <dbReference type="Pfam" id="PF00535"/>
    </source>
</evidence>
<dbReference type="InterPro" id="IPR001173">
    <property type="entry name" value="Glyco_trans_2-like"/>
</dbReference>
<proteinExistence type="predicted"/>
<dbReference type="PANTHER" id="PTHR43685">
    <property type="entry name" value="GLYCOSYLTRANSFERASE"/>
    <property type="match status" value="1"/>
</dbReference>
<dbReference type="PANTHER" id="PTHR43685:SF11">
    <property type="entry name" value="GLYCOSYLTRANSFERASE TAGX-RELATED"/>
    <property type="match status" value="1"/>
</dbReference>
<dbReference type="SUPFAM" id="SSF53448">
    <property type="entry name" value="Nucleotide-diphospho-sugar transferases"/>
    <property type="match status" value="1"/>
</dbReference>
<dbReference type="CDD" id="cd00761">
    <property type="entry name" value="Glyco_tranf_GTA_type"/>
    <property type="match status" value="1"/>
</dbReference>
<dbReference type="GO" id="GO:0016740">
    <property type="term" value="F:transferase activity"/>
    <property type="evidence" value="ECO:0007669"/>
    <property type="project" value="UniProtKB-KW"/>
</dbReference>
<organism evidence="2 3">
    <name type="scientific">Dulcicalothrix desertica PCC 7102</name>
    <dbReference type="NCBI Taxonomy" id="232991"/>
    <lineage>
        <taxon>Bacteria</taxon>
        <taxon>Bacillati</taxon>
        <taxon>Cyanobacteriota</taxon>
        <taxon>Cyanophyceae</taxon>
        <taxon>Nostocales</taxon>
        <taxon>Calotrichaceae</taxon>
        <taxon>Dulcicalothrix</taxon>
    </lineage>
</organism>
<evidence type="ECO:0000313" key="2">
    <source>
        <dbReference type="EMBL" id="RUS98024.1"/>
    </source>
</evidence>
<gene>
    <name evidence="2" type="ORF">DSM106972_082430</name>
</gene>
<dbReference type="EMBL" id="RSCL01000030">
    <property type="protein sequence ID" value="RUS98024.1"/>
    <property type="molecule type" value="Genomic_DNA"/>
</dbReference>
<reference evidence="2" key="1">
    <citation type="submission" date="2018-12" db="EMBL/GenBank/DDBJ databases">
        <authorList>
            <person name="Will S."/>
            <person name="Neumann-Schaal M."/>
            <person name="Henke P."/>
        </authorList>
    </citation>
    <scope>NUCLEOTIDE SEQUENCE</scope>
    <source>
        <strain evidence="2">PCC 7102</strain>
    </source>
</reference>
<accession>A0A433UVX7</accession>
<protein>
    <submittedName>
        <fullName evidence="2">Glycosyl transferase</fullName>
    </submittedName>
</protein>
<dbReference type="AlphaFoldDB" id="A0A433UVX7"/>
<dbReference type="InterPro" id="IPR050834">
    <property type="entry name" value="Glycosyltransf_2"/>
</dbReference>
<reference evidence="2" key="2">
    <citation type="journal article" date="2019" name="Genome Biol. Evol.">
        <title>Day and night: Metabolic profiles and evolutionary relationships of six axenic non-marine cyanobacteria.</title>
        <authorList>
            <person name="Will S.E."/>
            <person name="Henke P."/>
            <person name="Boedeker C."/>
            <person name="Huang S."/>
            <person name="Brinkmann H."/>
            <person name="Rohde M."/>
            <person name="Jarek M."/>
            <person name="Friedl T."/>
            <person name="Seufert S."/>
            <person name="Schumacher M."/>
            <person name="Overmann J."/>
            <person name="Neumann-Schaal M."/>
            <person name="Petersen J."/>
        </authorList>
    </citation>
    <scope>NUCLEOTIDE SEQUENCE [LARGE SCALE GENOMIC DNA]</scope>
    <source>
        <strain evidence="2">PCC 7102</strain>
    </source>
</reference>
<dbReference type="OrthoDB" id="6116224at2"/>
<keyword evidence="3" id="KW-1185">Reference proteome</keyword>
<dbReference type="Proteomes" id="UP000271624">
    <property type="component" value="Unassembled WGS sequence"/>
</dbReference>
<dbReference type="InterPro" id="IPR029044">
    <property type="entry name" value="Nucleotide-diphossugar_trans"/>
</dbReference>
<sequence length="308" mass="34995">MLVTICIASYKRPEGLKRLLLGLKELAFKKRNAPNIEVIVVDNDITGSAHEVCTNIEADFPWSLKYCVEQRRGISYARNRAVVSRSENTNFLAFIDDDEVPDKFWLDELLFVQQTYNADIVTGPVIPHFMKSDVPQWVTKGKFFEPRPYPTGHELEVAATNNVLICSHALKQIDKFDERFALTGGEDSHFFMRLRKAGNKFIWAQEALVHEWIPETRTTIQWVLQRGYFGWSIHSCCERELYPSISVISIRVLKGLALIAKGFCMIFPSVVLGQHALITALLNVYRGIGTIAGLIGVRYQAYKTTHGV</sequence>
<dbReference type="Pfam" id="PF00535">
    <property type="entry name" value="Glycos_transf_2"/>
    <property type="match status" value="1"/>
</dbReference>